<dbReference type="PANTHER" id="PTHR45947">
    <property type="entry name" value="SULFOQUINOVOSYL TRANSFERASE SQD2"/>
    <property type="match status" value="1"/>
</dbReference>
<evidence type="ECO:0000313" key="3">
    <source>
        <dbReference type="EMBL" id="MBN7820369.1"/>
    </source>
</evidence>
<dbReference type="InterPro" id="IPR001296">
    <property type="entry name" value="Glyco_trans_1"/>
</dbReference>
<dbReference type="InterPro" id="IPR024004">
    <property type="entry name" value="PEP-CTERM/XrtA_GlycosylTrfase"/>
</dbReference>
<protein>
    <submittedName>
        <fullName evidence="3">Glycosyltransferase, exosortase A system-associated</fullName>
    </submittedName>
</protein>
<organism evidence="3 4">
    <name type="scientific">Bowmanella yangjiangensis</name>
    <dbReference type="NCBI Taxonomy" id="2811230"/>
    <lineage>
        <taxon>Bacteria</taxon>
        <taxon>Pseudomonadati</taxon>
        <taxon>Pseudomonadota</taxon>
        <taxon>Gammaproteobacteria</taxon>
        <taxon>Alteromonadales</taxon>
        <taxon>Alteromonadaceae</taxon>
        <taxon>Bowmanella</taxon>
    </lineage>
</organism>
<feature type="domain" description="Glycosyl transferase family 1" evidence="1">
    <location>
        <begin position="212"/>
        <end position="373"/>
    </location>
</feature>
<evidence type="ECO:0000259" key="1">
    <source>
        <dbReference type="Pfam" id="PF00534"/>
    </source>
</evidence>
<dbReference type="Pfam" id="PF00534">
    <property type="entry name" value="Glycos_transf_1"/>
    <property type="match status" value="1"/>
</dbReference>
<dbReference type="EMBL" id="JAFKCS010000009">
    <property type="protein sequence ID" value="MBN7820369.1"/>
    <property type="molecule type" value="Genomic_DNA"/>
</dbReference>
<dbReference type="InterPro" id="IPR050194">
    <property type="entry name" value="Glycosyltransferase_grp1"/>
</dbReference>
<comment type="caution">
    <text evidence="3">The sequence shown here is derived from an EMBL/GenBank/DDBJ whole genome shotgun (WGS) entry which is preliminary data.</text>
</comment>
<gene>
    <name evidence="3" type="ORF">J0A65_10870</name>
</gene>
<dbReference type="NCBIfam" id="TIGR04063">
    <property type="entry name" value="stp3"/>
    <property type="match status" value="1"/>
</dbReference>
<dbReference type="Gene3D" id="3.40.50.2000">
    <property type="entry name" value="Glycogen Phosphorylase B"/>
    <property type="match status" value="2"/>
</dbReference>
<proteinExistence type="predicted"/>
<dbReference type="RefSeq" id="WP_206594208.1">
    <property type="nucleotide sequence ID" value="NZ_JAFKCS010000009.1"/>
</dbReference>
<name>A0ABS3CTC2_9ALTE</name>
<dbReference type="InterPro" id="IPR028098">
    <property type="entry name" value="Glyco_trans_4-like_N"/>
</dbReference>
<evidence type="ECO:0000313" key="4">
    <source>
        <dbReference type="Proteomes" id="UP000663992"/>
    </source>
</evidence>
<reference evidence="3 4" key="1">
    <citation type="submission" date="2021-03" db="EMBL/GenBank/DDBJ databases">
        <title>novel species isolated from a fishpond in China.</title>
        <authorList>
            <person name="Lu H."/>
            <person name="Cai Z."/>
        </authorList>
    </citation>
    <scope>NUCLEOTIDE SEQUENCE [LARGE SCALE GENOMIC DNA]</scope>
    <source>
        <strain evidence="3 4">Y57</strain>
    </source>
</reference>
<sequence length="398" mass="44445">MKVLHVLDHSIPLHSGYAFRTRNILLYQRAVGITTCHLTSAKQGDVAQLEEDVDGLHFYRCPPLPEIYGGIKAQWAVVRNLTERLLAVAEREKPDILHAHSSALNGVAAIRVGKRLGIPVVYEIRAFWEDAAVDNGTCKEWGLRYRITRAMETWVLKRAQHVTCICEGLRQDILARGIAADKVTVIPNAVNLEEFSLIDSRDPDLEAQWHLQSKQVVGFIGSFYALEGLDVLLQGFALALQQNPNLHCLIVGGGKEEARLKALTEQLQLADKVTFTGRVPHQDVDGYYSLIDLLLYPRKSKRITELVTPLKPLEAMAMGRDFAASDVGGHKELIEHGQTGLLFKADSAEAICQSIINGLARSDVERQQMRQQALAYVQNERNWAKSVSHYPALYQALL</sequence>
<dbReference type="CDD" id="cd03794">
    <property type="entry name" value="GT4_WbuB-like"/>
    <property type="match status" value="1"/>
</dbReference>
<keyword evidence="4" id="KW-1185">Reference proteome</keyword>
<dbReference type="PANTHER" id="PTHR45947:SF3">
    <property type="entry name" value="SULFOQUINOVOSYL TRANSFERASE SQD2"/>
    <property type="match status" value="1"/>
</dbReference>
<dbReference type="Pfam" id="PF13579">
    <property type="entry name" value="Glyco_trans_4_4"/>
    <property type="match status" value="1"/>
</dbReference>
<evidence type="ECO:0000259" key="2">
    <source>
        <dbReference type="Pfam" id="PF13579"/>
    </source>
</evidence>
<feature type="domain" description="Glycosyltransferase subfamily 4-like N-terminal" evidence="2">
    <location>
        <begin position="16"/>
        <end position="188"/>
    </location>
</feature>
<dbReference type="Proteomes" id="UP000663992">
    <property type="component" value="Unassembled WGS sequence"/>
</dbReference>
<dbReference type="SUPFAM" id="SSF53756">
    <property type="entry name" value="UDP-Glycosyltransferase/glycogen phosphorylase"/>
    <property type="match status" value="1"/>
</dbReference>
<accession>A0ABS3CTC2</accession>